<dbReference type="EMBL" id="MCFC01000096">
    <property type="protein sequence ID" value="ORY22241.1"/>
    <property type="molecule type" value="Genomic_DNA"/>
</dbReference>
<accession>A0A1Y2AI34</accession>
<keyword evidence="2" id="KW-1185">Reference proteome</keyword>
<name>A0A1Y2AI34_9TREE</name>
<sequence length="54" mass="5891">MLVSTQLGLSFMTALLSLSYSSGLLVDVICHSASTQRHFLYRLTQLSAVCLTGR</sequence>
<evidence type="ECO:0000313" key="1">
    <source>
        <dbReference type="EMBL" id="ORY22241.1"/>
    </source>
</evidence>
<dbReference type="AlphaFoldDB" id="A0A1Y2AI34"/>
<gene>
    <name evidence="1" type="ORF">BCR39DRAFT_551908</name>
</gene>
<protein>
    <submittedName>
        <fullName evidence="1">Uncharacterized protein</fullName>
    </submittedName>
</protein>
<evidence type="ECO:0000313" key="2">
    <source>
        <dbReference type="Proteomes" id="UP000193986"/>
    </source>
</evidence>
<dbReference type="InParanoid" id="A0A1Y2AI34"/>
<reference evidence="1 2" key="1">
    <citation type="submission" date="2016-07" db="EMBL/GenBank/DDBJ databases">
        <title>Pervasive Adenine N6-methylation of Active Genes in Fungi.</title>
        <authorList>
            <consortium name="DOE Joint Genome Institute"/>
            <person name="Mondo S.J."/>
            <person name="Dannebaum R.O."/>
            <person name="Kuo R.C."/>
            <person name="Labutti K."/>
            <person name="Haridas S."/>
            <person name="Kuo A."/>
            <person name="Salamov A."/>
            <person name="Ahrendt S.R."/>
            <person name="Lipzen A."/>
            <person name="Sullivan W."/>
            <person name="Andreopoulos W.B."/>
            <person name="Clum A."/>
            <person name="Lindquist E."/>
            <person name="Daum C."/>
            <person name="Ramamoorthy G.K."/>
            <person name="Gryganskyi A."/>
            <person name="Culley D."/>
            <person name="Magnuson J.K."/>
            <person name="James T.Y."/>
            <person name="O'Malley M.A."/>
            <person name="Stajich J.E."/>
            <person name="Spatafora J.W."/>
            <person name="Visel A."/>
            <person name="Grigoriev I.V."/>
        </authorList>
    </citation>
    <scope>NUCLEOTIDE SEQUENCE [LARGE SCALE GENOMIC DNA]</scope>
    <source>
        <strain evidence="1 2">68-887.2</strain>
    </source>
</reference>
<comment type="caution">
    <text evidence="1">The sequence shown here is derived from an EMBL/GenBank/DDBJ whole genome shotgun (WGS) entry which is preliminary data.</text>
</comment>
<proteinExistence type="predicted"/>
<dbReference type="Proteomes" id="UP000193986">
    <property type="component" value="Unassembled WGS sequence"/>
</dbReference>
<organism evidence="1 2">
    <name type="scientific">Naematelia encephala</name>
    <dbReference type="NCBI Taxonomy" id="71784"/>
    <lineage>
        <taxon>Eukaryota</taxon>
        <taxon>Fungi</taxon>
        <taxon>Dikarya</taxon>
        <taxon>Basidiomycota</taxon>
        <taxon>Agaricomycotina</taxon>
        <taxon>Tremellomycetes</taxon>
        <taxon>Tremellales</taxon>
        <taxon>Naemateliaceae</taxon>
        <taxon>Naematelia</taxon>
    </lineage>
</organism>